<dbReference type="GO" id="GO:0008410">
    <property type="term" value="F:CoA-transferase activity"/>
    <property type="evidence" value="ECO:0007669"/>
    <property type="project" value="TreeGrafter"/>
</dbReference>
<evidence type="ECO:0000313" key="2">
    <source>
        <dbReference type="EMBL" id="NYJ76168.1"/>
    </source>
</evidence>
<protein>
    <submittedName>
        <fullName evidence="2">Crotonobetainyl-CoA:carnitine CoA-transferase CaiB-like acyl-CoA transferase</fullName>
    </submittedName>
</protein>
<dbReference type="PANTHER" id="PTHR48207:SF3">
    <property type="entry name" value="SUCCINATE--HYDROXYMETHYLGLUTARATE COA-TRANSFERASE"/>
    <property type="match status" value="1"/>
</dbReference>
<gene>
    <name evidence="2" type="ORF">HNR15_003131</name>
</gene>
<organism evidence="2 3">
    <name type="scientific">Allobranchiibius huperziae</name>
    <dbReference type="NCBI Taxonomy" id="1874116"/>
    <lineage>
        <taxon>Bacteria</taxon>
        <taxon>Bacillati</taxon>
        <taxon>Actinomycetota</taxon>
        <taxon>Actinomycetes</taxon>
        <taxon>Micrococcales</taxon>
        <taxon>Dermacoccaceae</taxon>
        <taxon>Allobranchiibius</taxon>
    </lineage>
</organism>
<keyword evidence="3" id="KW-1185">Reference proteome</keyword>
<dbReference type="InterPro" id="IPR044855">
    <property type="entry name" value="CoA-Trfase_III_dom3_sf"/>
</dbReference>
<proteinExistence type="predicted"/>
<dbReference type="Pfam" id="PF02515">
    <property type="entry name" value="CoA_transf_3"/>
    <property type="match status" value="1"/>
</dbReference>
<reference evidence="2 3" key="1">
    <citation type="submission" date="2020-07" db="EMBL/GenBank/DDBJ databases">
        <title>Sequencing the genomes of 1000 actinobacteria strains.</title>
        <authorList>
            <person name="Klenk H.-P."/>
        </authorList>
    </citation>
    <scope>NUCLEOTIDE SEQUENCE [LARGE SCALE GENOMIC DNA]</scope>
    <source>
        <strain evidence="2 3">DSM 29531</strain>
    </source>
</reference>
<dbReference type="AlphaFoldDB" id="A0A853DHB0"/>
<keyword evidence="1 2" id="KW-0808">Transferase</keyword>
<sequence>MTGALDGLLIADFGRVLAGPYATMLLADLGAEVVKIERPGSGDDTRQWGPPFDADGVATYFQAVNRNKRSLALDLRDESDRAQAAALVSRADVVVENLLPGGMDRLGLGYDDVRATNPGVVYCSVTGFGRDSSLPGYDLVVQAVGGLMSMTGPRPGEPTRAGVAVVDVITGLHAAVGILAALRHRDRTGEGQRVEVDLMSCLLSSLVNQSSGYLLAGAVPQAMGNRHPSLVPYEVFQARDKPIVIACGNDRQFRSLAEVLGQPDLADDERYATNPQRVAHREELVPVVNDLLAAADAQDWYERMSAVGVPAGPVNDLAEAFAYAEGVGLSPIVECAGVRQVANPIGLSATPATYRSAPPALGG</sequence>
<name>A0A853DHB0_9MICO</name>
<dbReference type="Gene3D" id="3.40.50.10540">
    <property type="entry name" value="Crotonobetainyl-coa:carnitine coa-transferase, domain 1"/>
    <property type="match status" value="1"/>
</dbReference>
<dbReference type="SUPFAM" id="SSF89796">
    <property type="entry name" value="CoA-transferase family III (CaiB/BaiF)"/>
    <property type="match status" value="1"/>
</dbReference>
<dbReference type="Gene3D" id="3.30.1540.10">
    <property type="entry name" value="formyl-coa transferase, domain 3"/>
    <property type="match status" value="1"/>
</dbReference>
<evidence type="ECO:0000256" key="1">
    <source>
        <dbReference type="ARBA" id="ARBA00022679"/>
    </source>
</evidence>
<comment type="caution">
    <text evidence="2">The sequence shown here is derived from an EMBL/GenBank/DDBJ whole genome shotgun (WGS) entry which is preliminary data.</text>
</comment>
<evidence type="ECO:0000313" key="3">
    <source>
        <dbReference type="Proteomes" id="UP000571817"/>
    </source>
</evidence>
<dbReference type="Proteomes" id="UP000571817">
    <property type="component" value="Unassembled WGS sequence"/>
</dbReference>
<dbReference type="EMBL" id="JACCFW010000001">
    <property type="protein sequence ID" value="NYJ76168.1"/>
    <property type="molecule type" value="Genomic_DNA"/>
</dbReference>
<dbReference type="InterPro" id="IPR050483">
    <property type="entry name" value="CoA-transferase_III_domain"/>
</dbReference>
<dbReference type="InterPro" id="IPR023606">
    <property type="entry name" value="CoA-Trfase_III_dom_1_sf"/>
</dbReference>
<accession>A0A853DHB0</accession>
<dbReference type="RefSeq" id="WP_179483259.1">
    <property type="nucleotide sequence ID" value="NZ_JACCFW010000001.1"/>
</dbReference>
<dbReference type="InterPro" id="IPR003673">
    <property type="entry name" value="CoA-Trfase_fam_III"/>
</dbReference>
<dbReference type="PANTHER" id="PTHR48207">
    <property type="entry name" value="SUCCINATE--HYDROXYMETHYLGLUTARATE COA-TRANSFERASE"/>
    <property type="match status" value="1"/>
</dbReference>